<accession>A0A0E9XKU6</accession>
<reference evidence="1" key="2">
    <citation type="journal article" date="2015" name="Fish Shellfish Immunol.">
        <title>Early steps in the European eel (Anguilla anguilla)-Vibrio vulnificus interaction in the gills: Role of the RtxA13 toxin.</title>
        <authorList>
            <person name="Callol A."/>
            <person name="Pajuelo D."/>
            <person name="Ebbesson L."/>
            <person name="Teles M."/>
            <person name="MacKenzie S."/>
            <person name="Amaro C."/>
        </authorList>
    </citation>
    <scope>NUCLEOTIDE SEQUENCE</scope>
</reference>
<proteinExistence type="predicted"/>
<dbReference type="AlphaFoldDB" id="A0A0E9XKU6"/>
<organism evidence="1">
    <name type="scientific">Anguilla anguilla</name>
    <name type="common">European freshwater eel</name>
    <name type="synonym">Muraena anguilla</name>
    <dbReference type="NCBI Taxonomy" id="7936"/>
    <lineage>
        <taxon>Eukaryota</taxon>
        <taxon>Metazoa</taxon>
        <taxon>Chordata</taxon>
        <taxon>Craniata</taxon>
        <taxon>Vertebrata</taxon>
        <taxon>Euteleostomi</taxon>
        <taxon>Actinopterygii</taxon>
        <taxon>Neopterygii</taxon>
        <taxon>Teleostei</taxon>
        <taxon>Anguilliformes</taxon>
        <taxon>Anguillidae</taxon>
        <taxon>Anguilla</taxon>
    </lineage>
</organism>
<reference evidence="1" key="1">
    <citation type="submission" date="2014-11" db="EMBL/GenBank/DDBJ databases">
        <authorList>
            <person name="Amaro Gonzalez C."/>
        </authorList>
    </citation>
    <scope>NUCLEOTIDE SEQUENCE</scope>
</reference>
<dbReference type="EMBL" id="GBXM01005225">
    <property type="protein sequence ID" value="JAI03353.1"/>
    <property type="molecule type" value="Transcribed_RNA"/>
</dbReference>
<protein>
    <submittedName>
        <fullName evidence="1">Uncharacterized protein</fullName>
    </submittedName>
</protein>
<name>A0A0E9XKU6_ANGAN</name>
<evidence type="ECO:0000313" key="1">
    <source>
        <dbReference type="EMBL" id="JAI03353.1"/>
    </source>
</evidence>
<sequence>MWLETPILEKITRQIKEILERVLKIWVLEIHSSKVL</sequence>